<feature type="region of interest" description="Disordered" evidence="1">
    <location>
        <begin position="177"/>
        <end position="208"/>
    </location>
</feature>
<dbReference type="EMBL" id="JACEFF010000847">
    <property type="protein sequence ID" value="KAH9629892.1"/>
    <property type="molecule type" value="Genomic_DNA"/>
</dbReference>
<evidence type="ECO:0000256" key="1">
    <source>
        <dbReference type="SAM" id="MobiDB-lite"/>
    </source>
</evidence>
<organism evidence="2 3">
    <name type="scientific">Spodoptera exigua</name>
    <name type="common">Beet armyworm</name>
    <name type="synonym">Noctua fulgens</name>
    <dbReference type="NCBI Taxonomy" id="7107"/>
    <lineage>
        <taxon>Eukaryota</taxon>
        <taxon>Metazoa</taxon>
        <taxon>Ecdysozoa</taxon>
        <taxon>Arthropoda</taxon>
        <taxon>Hexapoda</taxon>
        <taxon>Insecta</taxon>
        <taxon>Pterygota</taxon>
        <taxon>Neoptera</taxon>
        <taxon>Endopterygota</taxon>
        <taxon>Lepidoptera</taxon>
        <taxon>Glossata</taxon>
        <taxon>Ditrysia</taxon>
        <taxon>Noctuoidea</taxon>
        <taxon>Noctuidae</taxon>
        <taxon>Amphipyrinae</taxon>
        <taxon>Spodoptera</taxon>
    </lineage>
</organism>
<proteinExistence type="predicted"/>
<dbReference type="Proteomes" id="UP000814243">
    <property type="component" value="Unassembled WGS sequence"/>
</dbReference>
<feature type="region of interest" description="Disordered" evidence="1">
    <location>
        <begin position="101"/>
        <end position="147"/>
    </location>
</feature>
<evidence type="ECO:0000313" key="2">
    <source>
        <dbReference type="EMBL" id="KAH9629892.1"/>
    </source>
</evidence>
<dbReference type="AlphaFoldDB" id="A0A922M3X9"/>
<comment type="caution">
    <text evidence="2">The sequence shown here is derived from an EMBL/GenBank/DDBJ whole genome shotgun (WGS) entry which is preliminary data.</text>
</comment>
<evidence type="ECO:0000313" key="3">
    <source>
        <dbReference type="Proteomes" id="UP000814243"/>
    </source>
</evidence>
<name>A0A922M3X9_SPOEX</name>
<reference evidence="2" key="1">
    <citation type="journal article" date="2021" name="G3 (Bethesda)">
        <title>Genome and transcriptome analysis of the beet armyworm Spodoptera exigua reveals targets for pest control. .</title>
        <authorList>
            <person name="Simon S."/>
            <person name="Breeschoten T."/>
            <person name="Jansen H.J."/>
            <person name="Dirks R.P."/>
            <person name="Schranz M.E."/>
            <person name="Ros V.I.D."/>
        </authorList>
    </citation>
    <scope>NUCLEOTIDE SEQUENCE</scope>
    <source>
        <strain evidence="2">TB_SE_WUR_2020</strain>
    </source>
</reference>
<protein>
    <submittedName>
        <fullName evidence="2">Uncharacterized protein</fullName>
    </submittedName>
</protein>
<accession>A0A922M3X9</accession>
<feature type="compositionally biased region" description="Basic residues" evidence="1">
    <location>
        <begin position="177"/>
        <end position="189"/>
    </location>
</feature>
<gene>
    <name evidence="2" type="ORF">HF086_008183</name>
</gene>
<sequence>MIVLFNLKFLQVEADSQALQGVGNWFNSLEKRVNIQEMTNEVQGKDRNIAKKILEYPGRIFEQGTGSLPNSNDNNEDTDITDLVNSQEMAELYSATSFETRASEVSSDEVKSEPDTEMVTELQRKPKKKKKIKKHKKNHRKKHQPVVQMEQRTVTGAETDKAEFGNIAYKIHNHNTPHHSIHKKKFVKKAIKDGSNNSESDEDKKTKPVDIIVHIKMND</sequence>
<feature type="compositionally biased region" description="Basic residues" evidence="1">
    <location>
        <begin position="125"/>
        <end position="144"/>
    </location>
</feature>